<protein>
    <submittedName>
        <fullName evidence="7">LysE family translocator</fullName>
    </submittedName>
</protein>
<keyword evidence="8" id="KW-1185">Reference proteome</keyword>
<evidence type="ECO:0000256" key="2">
    <source>
        <dbReference type="ARBA" id="ARBA00022475"/>
    </source>
</evidence>
<feature type="transmembrane region" description="Helical" evidence="6">
    <location>
        <begin position="67"/>
        <end position="88"/>
    </location>
</feature>
<dbReference type="PANTHER" id="PTHR30086:SF20">
    <property type="entry name" value="ARGININE EXPORTER PROTEIN ARGO-RELATED"/>
    <property type="match status" value="1"/>
</dbReference>
<dbReference type="EMBL" id="JAMFMB010000001">
    <property type="protein sequence ID" value="MCL6282175.1"/>
    <property type="molecule type" value="Genomic_DNA"/>
</dbReference>
<evidence type="ECO:0000256" key="5">
    <source>
        <dbReference type="ARBA" id="ARBA00023136"/>
    </source>
</evidence>
<feature type="transmembrane region" description="Helical" evidence="6">
    <location>
        <begin position="147"/>
        <end position="168"/>
    </location>
</feature>
<dbReference type="Pfam" id="PF01810">
    <property type="entry name" value="LysE"/>
    <property type="match status" value="1"/>
</dbReference>
<evidence type="ECO:0000256" key="3">
    <source>
        <dbReference type="ARBA" id="ARBA00022692"/>
    </source>
</evidence>
<keyword evidence="4 6" id="KW-1133">Transmembrane helix</keyword>
<sequence>MGWEHLAAFNLALLAAILSPGPAMLYFVRQTLSQGRRTGVYSVLGLGLMASCWTVTALLGLDAVFRLFPWAYLLFKTAGALYLVHLAWKTWRSARAPLSDAPIAPGRAFAGGILVNLANPKSALFAAALLVVIFPQGLSLIDKAVIVGNQLLVEWLVGTILVLLLSTERARQGYLRAKPLLDRIAAGVMGCLGLRLLLSR</sequence>
<feature type="transmembrane region" description="Helical" evidence="6">
    <location>
        <begin position="40"/>
        <end position="61"/>
    </location>
</feature>
<evidence type="ECO:0000313" key="7">
    <source>
        <dbReference type="EMBL" id="MCL6282175.1"/>
    </source>
</evidence>
<proteinExistence type="predicted"/>
<accession>A0ABT0PX35</accession>
<dbReference type="PANTHER" id="PTHR30086">
    <property type="entry name" value="ARGININE EXPORTER PROTEIN ARGO"/>
    <property type="match status" value="1"/>
</dbReference>
<dbReference type="Proteomes" id="UP001203880">
    <property type="component" value="Unassembled WGS sequence"/>
</dbReference>
<evidence type="ECO:0000256" key="1">
    <source>
        <dbReference type="ARBA" id="ARBA00004651"/>
    </source>
</evidence>
<evidence type="ECO:0000256" key="6">
    <source>
        <dbReference type="SAM" id="Phobius"/>
    </source>
</evidence>
<name>A0ABT0PX35_9RHOB</name>
<reference evidence="7" key="1">
    <citation type="submission" date="2022-05" db="EMBL/GenBank/DDBJ databases">
        <authorList>
            <person name="Park J.-S."/>
        </authorList>
    </citation>
    <scope>NUCLEOTIDE SEQUENCE</scope>
    <source>
        <strain evidence="7">2012CJ41-6</strain>
    </source>
</reference>
<evidence type="ECO:0000313" key="8">
    <source>
        <dbReference type="Proteomes" id="UP001203880"/>
    </source>
</evidence>
<feature type="transmembrane region" description="Helical" evidence="6">
    <location>
        <begin position="6"/>
        <end position="28"/>
    </location>
</feature>
<keyword evidence="3 6" id="KW-0812">Transmembrane</keyword>
<keyword evidence="2" id="KW-1003">Cell membrane</keyword>
<keyword evidence="5 6" id="KW-0472">Membrane</keyword>
<organism evidence="7 8">
    <name type="scientific">Ruegeria spongiae</name>
    <dbReference type="NCBI Taxonomy" id="2942209"/>
    <lineage>
        <taxon>Bacteria</taxon>
        <taxon>Pseudomonadati</taxon>
        <taxon>Pseudomonadota</taxon>
        <taxon>Alphaproteobacteria</taxon>
        <taxon>Rhodobacterales</taxon>
        <taxon>Roseobacteraceae</taxon>
        <taxon>Ruegeria</taxon>
    </lineage>
</organism>
<feature type="transmembrane region" description="Helical" evidence="6">
    <location>
        <begin position="123"/>
        <end position="141"/>
    </location>
</feature>
<comment type="caution">
    <text evidence="7">The sequence shown here is derived from an EMBL/GenBank/DDBJ whole genome shotgun (WGS) entry which is preliminary data.</text>
</comment>
<gene>
    <name evidence="7" type="ORF">M3P21_01425</name>
</gene>
<evidence type="ECO:0000256" key="4">
    <source>
        <dbReference type="ARBA" id="ARBA00022989"/>
    </source>
</evidence>
<dbReference type="InterPro" id="IPR001123">
    <property type="entry name" value="LeuE-type"/>
</dbReference>
<comment type="subcellular location">
    <subcellularLocation>
        <location evidence="1">Cell membrane</location>
        <topology evidence="1">Multi-pass membrane protein</topology>
    </subcellularLocation>
</comment>
<dbReference type="RefSeq" id="WP_249706197.1">
    <property type="nucleotide sequence ID" value="NZ_JAMFMB010000001.1"/>
</dbReference>